<proteinExistence type="predicted"/>
<feature type="compositionally biased region" description="Basic residues" evidence="7">
    <location>
        <begin position="246"/>
        <end position="260"/>
    </location>
</feature>
<feature type="compositionally biased region" description="Basic residues" evidence="7">
    <location>
        <begin position="268"/>
        <end position="279"/>
    </location>
</feature>
<dbReference type="STRING" id="1088818.A0A2I0AU33"/>
<reference evidence="9 10" key="1">
    <citation type="journal article" date="2017" name="Nature">
        <title>The Apostasia genome and the evolution of orchids.</title>
        <authorList>
            <person name="Zhang G.Q."/>
            <person name="Liu K.W."/>
            <person name="Li Z."/>
            <person name="Lohaus R."/>
            <person name="Hsiao Y.Y."/>
            <person name="Niu S.C."/>
            <person name="Wang J.Y."/>
            <person name="Lin Y.C."/>
            <person name="Xu Q."/>
            <person name="Chen L.J."/>
            <person name="Yoshida K."/>
            <person name="Fujiwara S."/>
            <person name="Wang Z.W."/>
            <person name="Zhang Y.Q."/>
            <person name="Mitsuda N."/>
            <person name="Wang M."/>
            <person name="Liu G.H."/>
            <person name="Pecoraro L."/>
            <person name="Huang H.X."/>
            <person name="Xiao X.J."/>
            <person name="Lin M."/>
            <person name="Wu X.Y."/>
            <person name="Wu W.L."/>
            <person name="Chen Y.Y."/>
            <person name="Chang S.B."/>
            <person name="Sakamoto S."/>
            <person name="Ohme-Takagi M."/>
            <person name="Yagi M."/>
            <person name="Zeng S.J."/>
            <person name="Shen C.Y."/>
            <person name="Yeh C.M."/>
            <person name="Luo Y.B."/>
            <person name="Tsai W.C."/>
            <person name="Van de Peer Y."/>
            <person name="Liu Z.J."/>
        </authorList>
    </citation>
    <scope>NUCLEOTIDE SEQUENCE [LARGE SCALE GENOMIC DNA]</scope>
    <source>
        <strain evidence="10">cv. Shenzhen</strain>
        <tissue evidence="9">Stem</tissue>
    </source>
</reference>
<dbReference type="Pfam" id="PF04844">
    <property type="entry name" value="Ovate"/>
    <property type="match status" value="1"/>
</dbReference>
<protein>
    <recommendedName>
        <fullName evidence="6">Transcription repressor</fullName>
    </recommendedName>
    <alternativeName>
        <fullName evidence="6">Ovate family protein</fullName>
    </alternativeName>
</protein>
<evidence type="ECO:0000259" key="8">
    <source>
        <dbReference type="PROSITE" id="PS51754"/>
    </source>
</evidence>
<dbReference type="InterPro" id="IPR006458">
    <property type="entry name" value="Ovate_C"/>
</dbReference>
<keyword evidence="2 6" id="KW-0678">Repressor</keyword>
<feature type="region of interest" description="Disordered" evidence="7">
    <location>
        <begin position="20"/>
        <end position="42"/>
    </location>
</feature>
<dbReference type="EMBL" id="KZ451950">
    <property type="protein sequence ID" value="PKA59050.1"/>
    <property type="molecule type" value="Genomic_DNA"/>
</dbReference>
<feature type="compositionally biased region" description="Basic and acidic residues" evidence="7">
    <location>
        <begin position="123"/>
        <end position="147"/>
    </location>
</feature>
<keyword evidence="4 6" id="KW-0804">Transcription</keyword>
<dbReference type="InterPro" id="IPR038933">
    <property type="entry name" value="Ovate"/>
</dbReference>
<gene>
    <name evidence="9" type="ORF">AXF42_Ash001143</name>
</gene>
<evidence type="ECO:0000256" key="3">
    <source>
        <dbReference type="ARBA" id="ARBA00023015"/>
    </source>
</evidence>
<keyword evidence="3 6" id="KW-0805">Transcription regulation</keyword>
<name>A0A2I0AU33_9ASPA</name>
<feature type="region of interest" description="Disordered" evidence="7">
    <location>
        <begin position="109"/>
        <end position="155"/>
    </location>
</feature>
<evidence type="ECO:0000256" key="7">
    <source>
        <dbReference type="SAM" id="MobiDB-lite"/>
    </source>
</evidence>
<keyword evidence="10" id="KW-1185">Reference proteome</keyword>
<sequence>MESKVRLEEWLPCIFRRSLPHRRSSGNSSTGTITTPDPASSRSAFAAASSRSLLAAGSSRSFSVAASEMAHEPIFMPRSRRTDLGGLPLALPRRSILPDRIPPRQLISGRCGGCAPTSAAPSSEKKGKGERRARESGDFYERRDGSVDGRTCPPASPSSVSNIFFQYDCFNEEEHKKMNRSKEKRKKKKKNMEKTIRSNRHKFNMSSNSFHSDDEDEFGFFNSDEETETFFSTRSFSSDSSEFYRRPSRKPKKNSTKKKNEKGEKPRFASHRQPRKRSTSRSDGSRPMVFFSSSKSEAENEHGFAFATNSSDPYGDFRSSMVEMILEKRILGAQELERLLHSYLSLNSPENHPVILRAFADIAEVLFSY</sequence>
<keyword evidence="5 6" id="KW-0539">Nucleus</keyword>
<comment type="function">
    <text evidence="6">Transcriptional repressor that regulates multiple aspects of plant growth and development.</text>
</comment>
<evidence type="ECO:0000313" key="10">
    <source>
        <dbReference type="Proteomes" id="UP000236161"/>
    </source>
</evidence>
<dbReference type="Proteomes" id="UP000236161">
    <property type="component" value="Unassembled WGS sequence"/>
</dbReference>
<evidence type="ECO:0000256" key="5">
    <source>
        <dbReference type="ARBA" id="ARBA00023242"/>
    </source>
</evidence>
<dbReference type="AlphaFoldDB" id="A0A2I0AU33"/>
<feature type="domain" description="OVATE" evidence="8">
    <location>
        <begin position="306"/>
        <end position="365"/>
    </location>
</feature>
<organism evidence="9 10">
    <name type="scientific">Apostasia shenzhenica</name>
    <dbReference type="NCBI Taxonomy" id="1088818"/>
    <lineage>
        <taxon>Eukaryota</taxon>
        <taxon>Viridiplantae</taxon>
        <taxon>Streptophyta</taxon>
        <taxon>Embryophyta</taxon>
        <taxon>Tracheophyta</taxon>
        <taxon>Spermatophyta</taxon>
        <taxon>Magnoliopsida</taxon>
        <taxon>Liliopsida</taxon>
        <taxon>Asparagales</taxon>
        <taxon>Orchidaceae</taxon>
        <taxon>Apostasioideae</taxon>
        <taxon>Apostasia</taxon>
    </lineage>
</organism>
<dbReference type="NCBIfam" id="TIGR01568">
    <property type="entry name" value="A_thal_3678"/>
    <property type="match status" value="1"/>
</dbReference>
<dbReference type="GO" id="GO:0045892">
    <property type="term" value="P:negative regulation of DNA-templated transcription"/>
    <property type="evidence" value="ECO:0007669"/>
    <property type="project" value="UniProtKB-UniRule"/>
</dbReference>
<accession>A0A2I0AU33</accession>
<evidence type="ECO:0000256" key="2">
    <source>
        <dbReference type="ARBA" id="ARBA00022491"/>
    </source>
</evidence>
<feature type="compositionally biased region" description="Low complexity" evidence="7">
    <location>
        <begin position="25"/>
        <end position="42"/>
    </location>
</feature>
<evidence type="ECO:0000256" key="6">
    <source>
        <dbReference type="RuleBase" id="RU367028"/>
    </source>
</evidence>
<evidence type="ECO:0000256" key="4">
    <source>
        <dbReference type="ARBA" id="ARBA00023163"/>
    </source>
</evidence>
<feature type="region of interest" description="Disordered" evidence="7">
    <location>
        <begin position="239"/>
        <end position="289"/>
    </location>
</feature>
<evidence type="ECO:0000256" key="1">
    <source>
        <dbReference type="ARBA" id="ARBA00004123"/>
    </source>
</evidence>
<dbReference type="PANTHER" id="PTHR33057:SF17">
    <property type="entry name" value="TRANSCRIPTION REPRESSOR OFP8"/>
    <property type="match status" value="1"/>
</dbReference>
<comment type="subcellular location">
    <subcellularLocation>
        <location evidence="1 6">Nucleus</location>
    </subcellularLocation>
</comment>
<dbReference type="PANTHER" id="PTHR33057">
    <property type="entry name" value="TRANSCRIPTION REPRESSOR OFP7-RELATED"/>
    <property type="match status" value="1"/>
</dbReference>
<dbReference type="GO" id="GO:0005634">
    <property type="term" value="C:nucleus"/>
    <property type="evidence" value="ECO:0007669"/>
    <property type="project" value="UniProtKB-SubCell"/>
</dbReference>
<dbReference type="OrthoDB" id="1928390at2759"/>
<dbReference type="PROSITE" id="PS51754">
    <property type="entry name" value="OVATE"/>
    <property type="match status" value="1"/>
</dbReference>
<evidence type="ECO:0000313" key="9">
    <source>
        <dbReference type="EMBL" id="PKA59050.1"/>
    </source>
</evidence>
<feature type="compositionally biased region" description="Basic residues" evidence="7">
    <location>
        <begin position="177"/>
        <end position="203"/>
    </location>
</feature>
<feature type="region of interest" description="Disordered" evidence="7">
    <location>
        <begin position="176"/>
        <end position="210"/>
    </location>
</feature>